<dbReference type="Proteomes" id="UP000445000">
    <property type="component" value="Unassembled WGS sequence"/>
</dbReference>
<gene>
    <name evidence="1" type="ORF">GCM10011487_11760</name>
</gene>
<dbReference type="EMBL" id="BLJN01000001">
    <property type="protein sequence ID" value="GFE79176.1"/>
    <property type="molecule type" value="Genomic_DNA"/>
</dbReference>
<reference evidence="2" key="1">
    <citation type="submission" date="2020-01" db="EMBL/GenBank/DDBJ databases">
        <title>'Steroidobacter agaridevorans' sp. nov., agar-degrading bacteria isolated from rhizosphere soils.</title>
        <authorList>
            <person name="Ikenaga M."/>
            <person name="Kataoka M."/>
            <person name="Murouchi A."/>
            <person name="Katsuragi S."/>
            <person name="Sakai M."/>
        </authorList>
    </citation>
    <scope>NUCLEOTIDE SEQUENCE [LARGE SCALE GENOMIC DNA]</scope>
    <source>
        <strain evidence="2">YU21-B</strain>
    </source>
</reference>
<name>A0A829Y8T7_9GAMM</name>
<accession>A0A829Y8T7</accession>
<sequence>MDPKLSSLTVEQLQMVEEQLSRDSSSTNIELQSQFVQCGLTPEQAEQVLIYRQLYLEHLYLDGHTPILKGEQAIRFNPNRQPLELMTG</sequence>
<protein>
    <submittedName>
        <fullName evidence="1">Uncharacterized protein</fullName>
    </submittedName>
</protein>
<organism evidence="1 2">
    <name type="scientific">Steroidobacter agaridevorans</name>
    <dbReference type="NCBI Taxonomy" id="2695856"/>
    <lineage>
        <taxon>Bacteria</taxon>
        <taxon>Pseudomonadati</taxon>
        <taxon>Pseudomonadota</taxon>
        <taxon>Gammaproteobacteria</taxon>
        <taxon>Steroidobacterales</taxon>
        <taxon>Steroidobacteraceae</taxon>
        <taxon>Steroidobacter</taxon>
    </lineage>
</organism>
<dbReference type="AlphaFoldDB" id="A0A829Y8T7"/>
<evidence type="ECO:0000313" key="1">
    <source>
        <dbReference type="EMBL" id="GFE79176.1"/>
    </source>
</evidence>
<proteinExistence type="predicted"/>
<keyword evidence="2" id="KW-1185">Reference proteome</keyword>
<evidence type="ECO:0000313" key="2">
    <source>
        <dbReference type="Proteomes" id="UP000445000"/>
    </source>
</evidence>
<comment type="caution">
    <text evidence="1">The sequence shown here is derived from an EMBL/GenBank/DDBJ whole genome shotgun (WGS) entry which is preliminary data.</text>
</comment>
<dbReference type="RefSeq" id="WP_129640788.1">
    <property type="nucleotide sequence ID" value="NZ_BLJN01000001.1"/>
</dbReference>